<evidence type="ECO:0000256" key="1">
    <source>
        <dbReference type="SAM" id="SignalP"/>
    </source>
</evidence>
<dbReference type="Proteomes" id="UP001210678">
    <property type="component" value="Unassembled WGS sequence"/>
</dbReference>
<evidence type="ECO:0000313" key="3">
    <source>
        <dbReference type="Proteomes" id="UP001210678"/>
    </source>
</evidence>
<dbReference type="InterPro" id="IPR021523">
    <property type="entry name" value="DUF3187"/>
</dbReference>
<gene>
    <name evidence="2" type="ORF">PGX00_16475</name>
</gene>
<organism evidence="2 3">
    <name type="scientific">Vibrio algarum</name>
    <dbReference type="NCBI Taxonomy" id="3020714"/>
    <lineage>
        <taxon>Bacteria</taxon>
        <taxon>Pseudomonadati</taxon>
        <taxon>Pseudomonadota</taxon>
        <taxon>Gammaproteobacteria</taxon>
        <taxon>Vibrionales</taxon>
        <taxon>Vibrionaceae</taxon>
        <taxon>Vibrio</taxon>
    </lineage>
</organism>
<accession>A0ABT4YU98</accession>
<dbReference type="RefSeq" id="WP_272138591.1">
    <property type="nucleotide sequence ID" value="NZ_JAQLOI010000003.1"/>
</dbReference>
<sequence length="311" mass="35206">MNKLLLTLIVVACFNAYANQPLYSYAQSPLHSNVLSLQLRDANPQPIGSFELKTAYTQASIWAETNEFMFDYYQNSVDLALSYQVNTIWKSEVAFKRIKAKDNGLDELTKNFHDLFGIGHNGRDEVPQDRFYLSIPNESIEISDFKGETLTRSISSYNELSLYQSNPLSISAGATLYYNDVHDGPFARTSFEQGIQLNTRYSASVYHLYSSLGLVHRNSDVSETVLVDSAGFVSVGYQYDFNNVHSLLVESHNYKGWATSNTTFAEPSNEVLLGYRYRQSNTAVEAFMTENVRNMDNSTDIAFTIVIRVRL</sequence>
<protein>
    <submittedName>
        <fullName evidence="2">DUF3187 family protein</fullName>
    </submittedName>
</protein>
<proteinExistence type="predicted"/>
<keyword evidence="1" id="KW-0732">Signal</keyword>
<comment type="caution">
    <text evidence="2">The sequence shown here is derived from an EMBL/GenBank/DDBJ whole genome shotgun (WGS) entry which is preliminary data.</text>
</comment>
<dbReference type="Pfam" id="PF11383">
    <property type="entry name" value="DUF3187"/>
    <property type="match status" value="1"/>
</dbReference>
<reference evidence="2 3" key="1">
    <citation type="submission" date="2023-01" db="EMBL/GenBank/DDBJ databases">
        <title>Vibrio sp. KJ40-1 sp.nov, isolated from marine algae.</title>
        <authorList>
            <person name="Butt M."/>
            <person name="Kim J.M.J."/>
            <person name="Jeon C.O.C."/>
        </authorList>
    </citation>
    <scope>NUCLEOTIDE SEQUENCE [LARGE SCALE GENOMIC DNA]</scope>
    <source>
        <strain evidence="2 3">KJ40-1</strain>
    </source>
</reference>
<evidence type="ECO:0000313" key="2">
    <source>
        <dbReference type="EMBL" id="MDB1125150.1"/>
    </source>
</evidence>
<name>A0ABT4YU98_9VIBR</name>
<feature type="signal peptide" evidence="1">
    <location>
        <begin position="1"/>
        <end position="18"/>
    </location>
</feature>
<feature type="chain" id="PRO_5045288824" evidence="1">
    <location>
        <begin position="19"/>
        <end position="311"/>
    </location>
</feature>
<keyword evidence="3" id="KW-1185">Reference proteome</keyword>
<dbReference type="EMBL" id="JAQLOI010000003">
    <property type="protein sequence ID" value="MDB1125150.1"/>
    <property type="molecule type" value="Genomic_DNA"/>
</dbReference>